<keyword evidence="2" id="KW-1185">Reference proteome</keyword>
<evidence type="ECO:0000313" key="2">
    <source>
        <dbReference type="Proteomes" id="UP000054477"/>
    </source>
</evidence>
<gene>
    <name evidence="1" type="ORF">K443DRAFT_352184</name>
</gene>
<accession>A0A0C9Y5F5</accession>
<reference evidence="1 2" key="1">
    <citation type="submission" date="2014-04" db="EMBL/GenBank/DDBJ databases">
        <authorList>
            <consortium name="DOE Joint Genome Institute"/>
            <person name="Kuo A."/>
            <person name="Kohler A."/>
            <person name="Nagy L.G."/>
            <person name="Floudas D."/>
            <person name="Copeland A."/>
            <person name="Barry K.W."/>
            <person name="Cichocki N."/>
            <person name="Veneault-Fourrey C."/>
            <person name="LaButti K."/>
            <person name="Lindquist E.A."/>
            <person name="Lipzen A."/>
            <person name="Lundell T."/>
            <person name="Morin E."/>
            <person name="Murat C."/>
            <person name="Sun H."/>
            <person name="Tunlid A."/>
            <person name="Henrissat B."/>
            <person name="Grigoriev I.V."/>
            <person name="Hibbett D.S."/>
            <person name="Martin F."/>
            <person name="Nordberg H.P."/>
            <person name="Cantor M.N."/>
            <person name="Hua S.X."/>
        </authorList>
    </citation>
    <scope>NUCLEOTIDE SEQUENCE [LARGE SCALE GENOMIC DNA]</scope>
    <source>
        <strain evidence="1 2">LaAM-08-1</strain>
    </source>
</reference>
<sequence>MRCHTLVMKIVSKHVTFFLQGNSRLCVARRYTSWAVWGDILKVRRWSLTTSKTEGCPMTIKWPGKLRPAYL</sequence>
<reference evidence="2" key="2">
    <citation type="submission" date="2015-01" db="EMBL/GenBank/DDBJ databases">
        <title>Evolutionary Origins and Diversification of the Mycorrhizal Mutualists.</title>
        <authorList>
            <consortium name="DOE Joint Genome Institute"/>
            <consortium name="Mycorrhizal Genomics Consortium"/>
            <person name="Kohler A."/>
            <person name="Kuo A."/>
            <person name="Nagy L.G."/>
            <person name="Floudas D."/>
            <person name="Copeland A."/>
            <person name="Barry K.W."/>
            <person name="Cichocki N."/>
            <person name="Veneault-Fourrey C."/>
            <person name="LaButti K."/>
            <person name="Lindquist E.A."/>
            <person name="Lipzen A."/>
            <person name="Lundell T."/>
            <person name="Morin E."/>
            <person name="Murat C."/>
            <person name="Riley R."/>
            <person name="Ohm R."/>
            <person name="Sun H."/>
            <person name="Tunlid A."/>
            <person name="Henrissat B."/>
            <person name="Grigoriev I.V."/>
            <person name="Hibbett D.S."/>
            <person name="Martin F."/>
        </authorList>
    </citation>
    <scope>NUCLEOTIDE SEQUENCE [LARGE SCALE GENOMIC DNA]</scope>
    <source>
        <strain evidence="2">LaAM-08-1</strain>
    </source>
</reference>
<name>A0A0C9Y5F5_9AGAR</name>
<proteinExistence type="predicted"/>
<dbReference type="AlphaFoldDB" id="A0A0C9Y5F5"/>
<organism evidence="1 2">
    <name type="scientific">Laccaria amethystina LaAM-08-1</name>
    <dbReference type="NCBI Taxonomy" id="1095629"/>
    <lineage>
        <taxon>Eukaryota</taxon>
        <taxon>Fungi</taxon>
        <taxon>Dikarya</taxon>
        <taxon>Basidiomycota</taxon>
        <taxon>Agaricomycotina</taxon>
        <taxon>Agaricomycetes</taxon>
        <taxon>Agaricomycetidae</taxon>
        <taxon>Agaricales</taxon>
        <taxon>Agaricineae</taxon>
        <taxon>Hydnangiaceae</taxon>
        <taxon>Laccaria</taxon>
    </lineage>
</organism>
<dbReference type="EMBL" id="KN838560">
    <property type="protein sequence ID" value="KIK05377.1"/>
    <property type="molecule type" value="Genomic_DNA"/>
</dbReference>
<dbReference type="HOGENOM" id="CLU_2740424_0_0_1"/>
<evidence type="ECO:0000313" key="1">
    <source>
        <dbReference type="EMBL" id="KIK05377.1"/>
    </source>
</evidence>
<protein>
    <submittedName>
        <fullName evidence="1">Uncharacterized protein</fullName>
    </submittedName>
</protein>
<dbReference type="Proteomes" id="UP000054477">
    <property type="component" value="Unassembled WGS sequence"/>
</dbReference>